<dbReference type="OrthoDB" id="9006902at2"/>
<evidence type="ECO:0000313" key="2">
    <source>
        <dbReference type="Proteomes" id="UP000295727"/>
    </source>
</evidence>
<dbReference type="EMBL" id="CP038149">
    <property type="protein sequence ID" value="QBR00310.1"/>
    <property type="molecule type" value="Genomic_DNA"/>
</dbReference>
<proteinExistence type="predicted"/>
<accession>A0A4P7D0R0</accession>
<organism evidence="1 2">
    <name type="scientific">Paraburkholderia pallida</name>
    <dbReference type="NCBI Taxonomy" id="2547399"/>
    <lineage>
        <taxon>Bacteria</taxon>
        <taxon>Pseudomonadati</taxon>
        <taxon>Pseudomonadota</taxon>
        <taxon>Betaproteobacteria</taxon>
        <taxon>Burkholderiales</taxon>
        <taxon>Burkholderiaceae</taxon>
        <taxon>Paraburkholderia</taxon>
    </lineage>
</organism>
<dbReference type="KEGG" id="ppai:E1956_24965"/>
<dbReference type="Proteomes" id="UP000295727">
    <property type="component" value="Chromosome 2"/>
</dbReference>
<keyword evidence="2" id="KW-1185">Reference proteome</keyword>
<reference evidence="1 2" key="1">
    <citation type="submission" date="2019-03" db="EMBL/GenBank/DDBJ databases">
        <title>Paraburkholderia sp. 7MH5, isolated from subtropical forest soil.</title>
        <authorList>
            <person name="Gao Z.-H."/>
            <person name="Qiu L.-H."/>
        </authorList>
    </citation>
    <scope>NUCLEOTIDE SEQUENCE [LARGE SCALE GENOMIC DNA]</scope>
    <source>
        <strain evidence="1 2">7MH5</strain>
    </source>
</reference>
<dbReference type="InterPro" id="IPR010862">
    <property type="entry name" value="DUF1493"/>
</dbReference>
<protein>
    <submittedName>
        <fullName evidence="1">DUF1493 family protein</fullName>
    </submittedName>
</protein>
<sequence>MTTQTWMELESFIRTEAGVRATKPVTASDRLEDDLDLTGDDADEFMGKFFERFPVKPGDYEFSRYFSEEGFNLLAILAMPFSRKQQKKYDKQPLTVGMLERAINLGVWDSEKLAG</sequence>
<dbReference type="Pfam" id="PF07377">
    <property type="entry name" value="DUF1493"/>
    <property type="match status" value="1"/>
</dbReference>
<gene>
    <name evidence="1" type="ORF">E1956_24965</name>
</gene>
<dbReference type="AlphaFoldDB" id="A0A4P7D0R0"/>
<name>A0A4P7D0R0_9BURK</name>
<evidence type="ECO:0000313" key="1">
    <source>
        <dbReference type="EMBL" id="QBR00310.1"/>
    </source>
</evidence>